<reference evidence="1 2" key="1">
    <citation type="journal article" date="2021" name="Nat. Plants">
        <title>The Taxus genome provides insights into paclitaxel biosynthesis.</title>
        <authorList>
            <person name="Xiong X."/>
            <person name="Gou J."/>
            <person name="Liao Q."/>
            <person name="Li Y."/>
            <person name="Zhou Q."/>
            <person name="Bi G."/>
            <person name="Li C."/>
            <person name="Du R."/>
            <person name="Wang X."/>
            <person name="Sun T."/>
            <person name="Guo L."/>
            <person name="Liang H."/>
            <person name="Lu P."/>
            <person name="Wu Y."/>
            <person name="Zhang Z."/>
            <person name="Ro D.K."/>
            <person name="Shang Y."/>
            <person name="Huang S."/>
            <person name="Yan J."/>
        </authorList>
    </citation>
    <scope>NUCLEOTIDE SEQUENCE [LARGE SCALE GENOMIC DNA]</scope>
    <source>
        <strain evidence="1">Ta-2019</strain>
    </source>
</reference>
<accession>A0AA38FW72</accession>
<dbReference type="Proteomes" id="UP000824469">
    <property type="component" value="Unassembled WGS sequence"/>
</dbReference>
<evidence type="ECO:0000313" key="2">
    <source>
        <dbReference type="Proteomes" id="UP000824469"/>
    </source>
</evidence>
<feature type="non-terminal residue" evidence="1">
    <location>
        <position position="1"/>
    </location>
</feature>
<dbReference type="EMBL" id="JAHRHJ020000006">
    <property type="protein sequence ID" value="KAH9310800.1"/>
    <property type="molecule type" value="Genomic_DNA"/>
</dbReference>
<sequence length="102" mass="11132">VESVVAGVSAGDVSPDLGRAPYRNFVTGFVLGKGTFFDLSHTPSEILMITRDISLTNFVAKISYLDATKVDLVPELDYRKKNSLPMADPLLKHSFWDAGATK</sequence>
<organism evidence="1 2">
    <name type="scientific">Taxus chinensis</name>
    <name type="common">Chinese yew</name>
    <name type="synonym">Taxus wallichiana var. chinensis</name>
    <dbReference type="NCBI Taxonomy" id="29808"/>
    <lineage>
        <taxon>Eukaryota</taxon>
        <taxon>Viridiplantae</taxon>
        <taxon>Streptophyta</taxon>
        <taxon>Embryophyta</taxon>
        <taxon>Tracheophyta</taxon>
        <taxon>Spermatophyta</taxon>
        <taxon>Pinopsida</taxon>
        <taxon>Pinidae</taxon>
        <taxon>Conifers II</taxon>
        <taxon>Cupressales</taxon>
        <taxon>Taxaceae</taxon>
        <taxon>Taxus</taxon>
    </lineage>
</organism>
<dbReference type="AlphaFoldDB" id="A0AA38FW72"/>
<name>A0AA38FW72_TAXCH</name>
<keyword evidence="2" id="KW-1185">Reference proteome</keyword>
<comment type="caution">
    <text evidence="1">The sequence shown here is derived from an EMBL/GenBank/DDBJ whole genome shotgun (WGS) entry which is preliminary data.</text>
</comment>
<gene>
    <name evidence="1" type="ORF">KI387_025835</name>
</gene>
<protein>
    <submittedName>
        <fullName evidence="1">Uncharacterized protein</fullName>
    </submittedName>
</protein>
<evidence type="ECO:0000313" key="1">
    <source>
        <dbReference type="EMBL" id="KAH9310800.1"/>
    </source>
</evidence>
<proteinExistence type="predicted"/>
<feature type="non-terminal residue" evidence="1">
    <location>
        <position position="102"/>
    </location>
</feature>